<comment type="similarity">
    <text evidence="1">Belongs to the RecJ family.</text>
</comment>
<dbReference type="GO" id="GO:0006310">
    <property type="term" value="P:DNA recombination"/>
    <property type="evidence" value="ECO:0007669"/>
    <property type="project" value="InterPro"/>
</dbReference>
<dbReference type="Pfam" id="PF01368">
    <property type="entry name" value="DHH"/>
    <property type="match status" value="1"/>
</dbReference>
<dbReference type="InterPro" id="IPR038763">
    <property type="entry name" value="DHH_sf"/>
</dbReference>
<dbReference type="GO" id="GO:0008409">
    <property type="term" value="F:5'-3' exonuclease activity"/>
    <property type="evidence" value="ECO:0007669"/>
    <property type="project" value="InterPro"/>
</dbReference>
<sequence>MLKPKARWTISGADSSKSALLAESLNITNLAASLLVNRGIEEPEEAAAFLYTDQQEFHDPFLLNDMEIAAVRIAKAVQAGEKIVVYGDYDADGVTSTVVMLETLLQIGADADFYIPDRFKEGYGPNKGAFLKLKEAGTSLIITVDTGISAVEEALYAKELGLDLIITDHHEAGPVLPEANAIVHPKLRDSSYPFKELAGVGVALKVSHALLGTVQDTFLELAAIGTIADLVSLRGENRLIARRGIELLKRTSRPGIKALLKQSSAKENEVTEETVGFAIAPRINAVGRLQSAAPAVECLRTTEPEKADALAADIDALNRERQKIVQDIAREAIEMTESMYPPEEYPVLVVAGRGWNPGVVGIVASKLVEKFYRPAIVLCLDEEGVNAKGSARSIPGFDLFKNLSECRELLPHFGGHPMAAGMTLAAKDVDELRARLNKQAGEQLTEEDFVPLTKVDLSCRLEDVTLSSIEEMNLLAPFGMDNPKPVIMIEDLSVSGMRKIGSNQNHLKVTLEQEGTELDCVGFGFGYLQDEISPVSKIAVVGQLSINEWNNFRKPQLMLQDAAVQTRQLFDHRGTRQPKTVLDRIPAGKRRLISFREETTGQLSELGISKPLELIRTPEEAGKMNLTGEYAVFMDVPEDIQLLSALFAQGSPERIYVLFLQKETHFFSTMPSREHFKWYYSFLMKRDAFDVKRHGEELAKHKGWTADTVKFMSKVFFELEFVTINNGLISVNRNGSKRDLNESASYQQKKDQMELENRLLYSSYRELLEWFDEQISNASRPVQV</sequence>
<dbReference type="GO" id="GO:0003676">
    <property type="term" value="F:nucleic acid binding"/>
    <property type="evidence" value="ECO:0007669"/>
    <property type="project" value="InterPro"/>
</dbReference>
<keyword evidence="6" id="KW-0175">Coiled coil</keyword>
<dbReference type="Pfam" id="PF02272">
    <property type="entry name" value="DHHA1"/>
    <property type="match status" value="1"/>
</dbReference>
<gene>
    <name evidence="11" type="primary">recJ</name>
    <name evidence="11" type="ORF">GKZ89_03930</name>
</gene>
<dbReference type="SUPFAM" id="SSF64182">
    <property type="entry name" value="DHH phosphoesterases"/>
    <property type="match status" value="1"/>
</dbReference>
<comment type="caution">
    <text evidence="11">The sequence shown here is derived from an EMBL/GenBank/DDBJ whole genome shotgun (WGS) entry which is preliminary data.</text>
</comment>
<evidence type="ECO:0000256" key="5">
    <source>
        <dbReference type="ARBA" id="ARBA00022839"/>
    </source>
</evidence>
<dbReference type="InterPro" id="IPR018779">
    <property type="entry name" value="RecJ_C"/>
</dbReference>
<evidence type="ECO:0000256" key="4">
    <source>
        <dbReference type="ARBA" id="ARBA00022801"/>
    </source>
</evidence>
<evidence type="ECO:0000313" key="11">
    <source>
        <dbReference type="EMBL" id="MTH52545.1"/>
    </source>
</evidence>
<reference evidence="11 12" key="1">
    <citation type="journal article" date="2017" name="Int. J. Syst. Evol. Microbiol.">
        <title>Bacillus mangrovi sp. nov., isolated from a sediment sample from a mangrove forest.</title>
        <authorList>
            <person name="Gupta V."/>
            <person name="Singh P.K."/>
            <person name="Korpole S."/>
            <person name="Tanuku N.R.S."/>
            <person name="Pinnaka A.K."/>
        </authorList>
    </citation>
    <scope>NUCLEOTIDE SEQUENCE [LARGE SCALE GENOMIC DNA]</scope>
    <source>
        <strain evidence="11 12">KCTC 33872</strain>
    </source>
</reference>
<keyword evidence="5 11" id="KW-0269">Exonuclease</keyword>
<dbReference type="InterPro" id="IPR041122">
    <property type="entry name" value="RecJ_OB"/>
</dbReference>
<protein>
    <recommendedName>
        <fullName evidence="2">Single-stranded-DNA-specific exonuclease RecJ</fullName>
    </recommendedName>
</protein>
<dbReference type="Pfam" id="PF17768">
    <property type="entry name" value="RecJ_OB"/>
    <property type="match status" value="1"/>
</dbReference>
<dbReference type="OrthoDB" id="9809852at2"/>
<evidence type="ECO:0000259" key="7">
    <source>
        <dbReference type="Pfam" id="PF01368"/>
    </source>
</evidence>
<name>A0A7X2V3M0_9BACI</name>
<feature type="domain" description="DDH" evidence="7">
    <location>
        <begin position="82"/>
        <end position="226"/>
    </location>
</feature>
<keyword evidence="3" id="KW-0540">Nuclease</keyword>
<accession>A0A7X2V3M0</accession>
<dbReference type="Proteomes" id="UP000434639">
    <property type="component" value="Unassembled WGS sequence"/>
</dbReference>
<evidence type="ECO:0000256" key="3">
    <source>
        <dbReference type="ARBA" id="ARBA00022722"/>
    </source>
</evidence>
<evidence type="ECO:0000256" key="6">
    <source>
        <dbReference type="SAM" id="Coils"/>
    </source>
</evidence>
<evidence type="ECO:0000259" key="10">
    <source>
        <dbReference type="Pfam" id="PF17768"/>
    </source>
</evidence>
<feature type="domain" description="Single-stranded-DNA-specific exonuclease RecJ C-terminal" evidence="9">
    <location>
        <begin position="568"/>
        <end position="771"/>
    </location>
</feature>
<feature type="coiled-coil region" evidence="6">
    <location>
        <begin position="307"/>
        <end position="334"/>
    </location>
</feature>
<dbReference type="InterPro" id="IPR004610">
    <property type="entry name" value="RecJ"/>
</dbReference>
<dbReference type="Pfam" id="PF10141">
    <property type="entry name" value="ssDNA-exonuc_C"/>
    <property type="match status" value="1"/>
</dbReference>
<dbReference type="GO" id="GO:0006281">
    <property type="term" value="P:DNA repair"/>
    <property type="evidence" value="ECO:0007669"/>
    <property type="project" value="InterPro"/>
</dbReference>
<evidence type="ECO:0000313" key="12">
    <source>
        <dbReference type="Proteomes" id="UP000434639"/>
    </source>
</evidence>
<dbReference type="RefSeq" id="WP_155111037.1">
    <property type="nucleotide sequence ID" value="NZ_WMIB01000001.1"/>
</dbReference>
<organism evidence="11 12">
    <name type="scientific">Metabacillus mangrovi</name>
    <dbReference type="NCBI Taxonomy" id="1491830"/>
    <lineage>
        <taxon>Bacteria</taxon>
        <taxon>Bacillati</taxon>
        <taxon>Bacillota</taxon>
        <taxon>Bacilli</taxon>
        <taxon>Bacillales</taxon>
        <taxon>Bacillaceae</taxon>
        <taxon>Metabacillus</taxon>
    </lineage>
</organism>
<dbReference type="InterPro" id="IPR051673">
    <property type="entry name" value="SSDNA_exonuclease_RecJ"/>
</dbReference>
<keyword evidence="12" id="KW-1185">Reference proteome</keyword>
<proteinExistence type="inferred from homology"/>
<feature type="domain" description="RecJ OB" evidence="10">
    <location>
        <begin position="455"/>
        <end position="561"/>
    </location>
</feature>
<dbReference type="InterPro" id="IPR001667">
    <property type="entry name" value="DDH_dom"/>
</dbReference>
<dbReference type="AlphaFoldDB" id="A0A7X2V3M0"/>
<dbReference type="EMBL" id="WMIB01000001">
    <property type="protein sequence ID" value="MTH52545.1"/>
    <property type="molecule type" value="Genomic_DNA"/>
</dbReference>
<evidence type="ECO:0000256" key="1">
    <source>
        <dbReference type="ARBA" id="ARBA00005915"/>
    </source>
</evidence>
<evidence type="ECO:0000259" key="9">
    <source>
        <dbReference type="Pfam" id="PF10141"/>
    </source>
</evidence>
<dbReference type="PANTHER" id="PTHR30255:SF2">
    <property type="entry name" value="SINGLE-STRANDED-DNA-SPECIFIC EXONUCLEASE RECJ"/>
    <property type="match status" value="1"/>
</dbReference>
<dbReference type="Gene3D" id="3.10.310.30">
    <property type="match status" value="1"/>
</dbReference>
<evidence type="ECO:0000259" key="8">
    <source>
        <dbReference type="Pfam" id="PF02272"/>
    </source>
</evidence>
<dbReference type="InterPro" id="IPR003156">
    <property type="entry name" value="DHHA1_dom"/>
</dbReference>
<feature type="domain" description="DHHA1" evidence="8">
    <location>
        <begin position="346"/>
        <end position="440"/>
    </location>
</feature>
<dbReference type="PANTHER" id="PTHR30255">
    <property type="entry name" value="SINGLE-STRANDED-DNA-SPECIFIC EXONUCLEASE RECJ"/>
    <property type="match status" value="1"/>
</dbReference>
<evidence type="ECO:0000256" key="2">
    <source>
        <dbReference type="ARBA" id="ARBA00019841"/>
    </source>
</evidence>
<dbReference type="Gene3D" id="3.90.1640.30">
    <property type="match status" value="1"/>
</dbReference>
<dbReference type="NCBIfam" id="TIGR00644">
    <property type="entry name" value="recJ"/>
    <property type="match status" value="1"/>
</dbReference>
<keyword evidence="4" id="KW-0378">Hydrolase</keyword>